<accession>A0ABT4MYE5</accession>
<evidence type="ECO:0000256" key="1">
    <source>
        <dbReference type="ARBA" id="ARBA00022801"/>
    </source>
</evidence>
<reference evidence="3" key="1">
    <citation type="submission" date="2022-12" db="EMBL/GenBank/DDBJ databases">
        <authorList>
            <person name="Krivoruchko A.V."/>
            <person name="Elkin A."/>
        </authorList>
    </citation>
    <scope>NUCLEOTIDE SEQUENCE</scope>
    <source>
        <strain evidence="3">IEGM 1388</strain>
    </source>
</reference>
<dbReference type="GO" id="GO:0016787">
    <property type="term" value="F:hydrolase activity"/>
    <property type="evidence" value="ECO:0007669"/>
    <property type="project" value="UniProtKB-KW"/>
</dbReference>
<dbReference type="SUPFAM" id="SSF53474">
    <property type="entry name" value="alpha/beta-Hydrolases"/>
    <property type="match status" value="1"/>
</dbReference>
<gene>
    <name evidence="3" type="ORF">O4213_13830</name>
</gene>
<evidence type="ECO:0000313" key="4">
    <source>
        <dbReference type="Proteomes" id="UP001067235"/>
    </source>
</evidence>
<dbReference type="RefSeq" id="WP_301571801.1">
    <property type="nucleotide sequence ID" value="NZ_JAPWIE010000004.1"/>
</dbReference>
<sequence length="270" mass="29503">MTDHFIHVEPDVGLFVQDLGSGDPVVLLHGWALGHEVWDRQVYELTRAGRRTISIDLRGHGGSSKPLAGYDVERLAADVIAVLTHLELGPVELVGWSLGGLTAFRIASSRPDLVRRLVLVSSNGVAASRVPGLPFGAAASDVEDKVINAELTDRLRSRTSQIRGTIQAECGEDLIRWLIQLTMRVPVWAGIECLRTVLNTDQVAAAPELAVPLVQIIGDKDPTLSRRASRWLVDTVPDARQRIIQNSGHFPMFEAPSDFTQAVLESVTEK</sequence>
<evidence type="ECO:0000259" key="2">
    <source>
        <dbReference type="Pfam" id="PF00561"/>
    </source>
</evidence>
<dbReference type="InterPro" id="IPR050266">
    <property type="entry name" value="AB_hydrolase_sf"/>
</dbReference>
<dbReference type="InterPro" id="IPR000639">
    <property type="entry name" value="Epox_hydrolase-like"/>
</dbReference>
<name>A0ABT4MYE5_GORRU</name>
<dbReference type="Proteomes" id="UP001067235">
    <property type="component" value="Unassembled WGS sequence"/>
</dbReference>
<keyword evidence="4" id="KW-1185">Reference proteome</keyword>
<dbReference type="InterPro" id="IPR000073">
    <property type="entry name" value="AB_hydrolase_1"/>
</dbReference>
<organism evidence="3 4">
    <name type="scientific">Gordonia rubripertincta</name>
    <name type="common">Rhodococcus corallinus</name>
    <dbReference type="NCBI Taxonomy" id="36822"/>
    <lineage>
        <taxon>Bacteria</taxon>
        <taxon>Bacillati</taxon>
        <taxon>Actinomycetota</taxon>
        <taxon>Actinomycetes</taxon>
        <taxon>Mycobacteriales</taxon>
        <taxon>Gordoniaceae</taxon>
        <taxon>Gordonia</taxon>
    </lineage>
</organism>
<comment type="caution">
    <text evidence="3">The sequence shown here is derived from an EMBL/GenBank/DDBJ whole genome shotgun (WGS) entry which is preliminary data.</text>
</comment>
<proteinExistence type="predicted"/>
<protein>
    <submittedName>
        <fullName evidence="3">Alpha/beta hydrolase</fullName>
    </submittedName>
</protein>
<dbReference type="EMBL" id="JAPWIE010000004">
    <property type="protein sequence ID" value="MCZ4551066.1"/>
    <property type="molecule type" value="Genomic_DNA"/>
</dbReference>
<evidence type="ECO:0000313" key="3">
    <source>
        <dbReference type="EMBL" id="MCZ4551066.1"/>
    </source>
</evidence>
<dbReference type="PANTHER" id="PTHR43798:SF31">
    <property type="entry name" value="AB HYDROLASE SUPERFAMILY PROTEIN YCLE"/>
    <property type="match status" value="1"/>
</dbReference>
<dbReference type="InterPro" id="IPR029058">
    <property type="entry name" value="AB_hydrolase_fold"/>
</dbReference>
<keyword evidence="1 3" id="KW-0378">Hydrolase</keyword>
<dbReference type="PANTHER" id="PTHR43798">
    <property type="entry name" value="MONOACYLGLYCEROL LIPASE"/>
    <property type="match status" value="1"/>
</dbReference>
<dbReference type="Pfam" id="PF00561">
    <property type="entry name" value="Abhydrolase_1"/>
    <property type="match status" value="1"/>
</dbReference>
<dbReference type="Gene3D" id="3.40.50.1820">
    <property type="entry name" value="alpha/beta hydrolase"/>
    <property type="match status" value="1"/>
</dbReference>
<dbReference type="PRINTS" id="PR00412">
    <property type="entry name" value="EPOXHYDRLASE"/>
</dbReference>
<dbReference type="PRINTS" id="PR00111">
    <property type="entry name" value="ABHYDROLASE"/>
</dbReference>
<feature type="domain" description="AB hydrolase-1" evidence="2">
    <location>
        <begin position="24"/>
        <end position="256"/>
    </location>
</feature>